<dbReference type="SUPFAM" id="SSF46785">
    <property type="entry name" value="Winged helix' DNA-binding domain"/>
    <property type="match status" value="1"/>
</dbReference>
<proteinExistence type="predicted"/>
<dbReference type="PROSITE" id="PS51063">
    <property type="entry name" value="HTH_CRP_2"/>
    <property type="match status" value="1"/>
</dbReference>
<reference evidence="6 7" key="1">
    <citation type="journal article" date="2019" name="Int. J. Syst. Evol. Microbiol.">
        <title>The Global Catalogue of Microorganisms (GCM) 10K type strain sequencing project: providing services to taxonomists for standard genome sequencing and annotation.</title>
        <authorList>
            <consortium name="The Broad Institute Genomics Platform"/>
            <consortium name="The Broad Institute Genome Sequencing Center for Infectious Disease"/>
            <person name="Wu L."/>
            <person name="Ma J."/>
        </authorList>
    </citation>
    <scope>NUCLEOTIDE SEQUENCE [LARGE SCALE GENOMIC DNA]</scope>
    <source>
        <strain evidence="6 7">JCM 13002</strain>
    </source>
</reference>
<dbReference type="InterPro" id="IPR014710">
    <property type="entry name" value="RmlC-like_jellyroll"/>
</dbReference>
<dbReference type="PROSITE" id="PS50042">
    <property type="entry name" value="CNMP_BINDING_3"/>
    <property type="match status" value="1"/>
</dbReference>
<dbReference type="EMBL" id="BAAALD010000016">
    <property type="protein sequence ID" value="GAA1079697.1"/>
    <property type="molecule type" value="Genomic_DNA"/>
</dbReference>
<keyword evidence="3" id="KW-0804">Transcription</keyword>
<dbReference type="Proteomes" id="UP001499987">
    <property type="component" value="Unassembled WGS sequence"/>
</dbReference>
<keyword evidence="2" id="KW-0238">DNA-binding</keyword>
<organism evidence="6 7">
    <name type="scientific">Kitasatospora arboriphila</name>
    <dbReference type="NCBI Taxonomy" id="258052"/>
    <lineage>
        <taxon>Bacteria</taxon>
        <taxon>Bacillati</taxon>
        <taxon>Actinomycetota</taxon>
        <taxon>Actinomycetes</taxon>
        <taxon>Kitasatosporales</taxon>
        <taxon>Streptomycetaceae</taxon>
        <taxon>Kitasatospora</taxon>
    </lineage>
</organism>
<accession>A0ABN1THE9</accession>
<dbReference type="PANTHER" id="PTHR24567:SF68">
    <property type="entry name" value="DNA-BINDING TRANSCRIPTIONAL DUAL REGULATOR CRP"/>
    <property type="match status" value="1"/>
</dbReference>
<dbReference type="Pfam" id="PF13545">
    <property type="entry name" value="HTH_Crp_2"/>
    <property type="match status" value="1"/>
</dbReference>
<evidence type="ECO:0000256" key="3">
    <source>
        <dbReference type="ARBA" id="ARBA00023163"/>
    </source>
</evidence>
<dbReference type="PANTHER" id="PTHR24567">
    <property type="entry name" value="CRP FAMILY TRANSCRIPTIONAL REGULATORY PROTEIN"/>
    <property type="match status" value="1"/>
</dbReference>
<dbReference type="InterPro" id="IPR012318">
    <property type="entry name" value="HTH_CRP"/>
</dbReference>
<comment type="caution">
    <text evidence="6">The sequence shown here is derived from an EMBL/GenBank/DDBJ whole genome shotgun (WGS) entry which is preliminary data.</text>
</comment>
<dbReference type="InterPro" id="IPR050397">
    <property type="entry name" value="Env_Response_Regulators"/>
</dbReference>
<dbReference type="InterPro" id="IPR000595">
    <property type="entry name" value="cNMP-bd_dom"/>
</dbReference>
<dbReference type="CDD" id="cd00038">
    <property type="entry name" value="CAP_ED"/>
    <property type="match status" value="1"/>
</dbReference>
<protein>
    <submittedName>
        <fullName evidence="6">Crp/Fnr family transcriptional regulator</fullName>
    </submittedName>
</protein>
<dbReference type="InterPro" id="IPR018490">
    <property type="entry name" value="cNMP-bd_dom_sf"/>
</dbReference>
<evidence type="ECO:0000313" key="6">
    <source>
        <dbReference type="EMBL" id="GAA1079697.1"/>
    </source>
</evidence>
<gene>
    <name evidence="6" type="ORF">GCM10009663_22630</name>
</gene>
<evidence type="ECO:0000256" key="2">
    <source>
        <dbReference type="ARBA" id="ARBA00023125"/>
    </source>
</evidence>
<evidence type="ECO:0000256" key="1">
    <source>
        <dbReference type="ARBA" id="ARBA00023015"/>
    </source>
</evidence>
<dbReference type="RefSeq" id="WP_344623403.1">
    <property type="nucleotide sequence ID" value="NZ_BAAALD010000016.1"/>
</dbReference>
<dbReference type="SMART" id="SM00419">
    <property type="entry name" value="HTH_CRP"/>
    <property type="match status" value="1"/>
</dbReference>
<dbReference type="Pfam" id="PF00027">
    <property type="entry name" value="cNMP_binding"/>
    <property type="match status" value="1"/>
</dbReference>
<dbReference type="SUPFAM" id="SSF51206">
    <property type="entry name" value="cAMP-binding domain-like"/>
    <property type="match status" value="1"/>
</dbReference>
<evidence type="ECO:0000313" key="7">
    <source>
        <dbReference type="Proteomes" id="UP001499987"/>
    </source>
</evidence>
<sequence length="227" mass="24297">MPEDRPVWPDRSFLGTLERTAEQDLLRAGRERVFRRGETILDHGDDSRHLVLLLSGLAKVVGSAAPGYESVLALRAGGDLLGEMAFLTGMPRSARVAAATAVRARVVPADAFTRFLAAHPAAATAVAETVTHRLRAANERRAEFGALAAPARIAHTLADVADVYGPTPGTGWVVGPECTQADLASLASVSVRTVEKVLRVLEERGLVERRRRALVVKDPRSLRGAQG</sequence>
<dbReference type="InterPro" id="IPR036390">
    <property type="entry name" value="WH_DNA-bd_sf"/>
</dbReference>
<dbReference type="Gene3D" id="2.60.120.10">
    <property type="entry name" value="Jelly Rolls"/>
    <property type="match status" value="1"/>
</dbReference>
<evidence type="ECO:0000259" key="4">
    <source>
        <dbReference type="PROSITE" id="PS50042"/>
    </source>
</evidence>
<feature type="domain" description="HTH crp-type" evidence="5">
    <location>
        <begin position="147"/>
        <end position="220"/>
    </location>
</feature>
<evidence type="ECO:0000259" key="5">
    <source>
        <dbReference type="PROSITE" id="PS51063"/>
    </source>
</evidence>
<dbReference type="SMART" id="SM00100">
    <property type="entry name" value="cNMP"/>
    <property type="match status" value="1"/>
</dbReference>
<feature type="domain" description="Cyclic nucleotide-binding" evidence="4">
    <location>
        <begin position="13"/>
        <end position="116"/>
    </location>
</feature>
<keyword evidence="1" id="KW-0805">Transcription regulation</keyword>
<name>A0ABN1THE9_9ACTN</name>
<keyword evidence="7" id="KW-1185">Reference proteome</keyword>